<dbReference type="GO" id="GO:0035312">
    <property type="term" value="F:5'-3' DNA exonuclease activity"/>
    <property type="evidence" value="ECO:0007669"/>
    <property type="project" value="TreeGrafter"/>
</dbReference>
<dbReference type="PANTHER" id="PTHR23240">
    <property type="entry name" value="DNA CROSS-LINK REPAIR PROTEIN PSO2/SNM1-RELATED"/>
    <property type="match status" value="1"/>
</dbReference>
<evidence type="ECO:0000259" key="2">
    <source>
        <dbReference type="SMART" id="SM00849"/>
    </source>
</evidence>
<evidence type="ECO:0000313" key="4">
    <source>
        <dbReference type="Proteomes" id="UP001190700"/>
    </source>
</evidence>
<dbReference type="GO" id="GO:0006303">
    <property type="term" value="P:double-strand break repair via nonhomologous end joining"/>
    <property type="evidence" value="ECO:0007669"/>
    <property type="project" value="TreeGrafter"/>
</dbReference>
<protein>
    <recommendedName>
        <fullName evidence="2">Metallo-beta-lactamase domain-containing protein</fullName>
    </recommendedName>
</protein>
<dbReference type="GO" id="GO:0036297">
    <property type="term" value="P:interstrand cross-link repair"/>
    <property type="evidence" value="ECO:0007669"/>
    <property type="project" value="TreeGrafter"/>
</dbReference>
<dbReference type="AlphaFoldDB" id="A0AAE0KU64"/>
<gene>
    <name evidence="3" type="ORF">CYMTET_30199</name>
</gene>
<feature type="region of interest" description="Disordered" evidence="1">
    <location>
        <begin position="42"/>
        <end position="65"/>
    </location>
</feature>
<name>A0AAE0KU64_9CHLO</name>
<dbReference type="InterPro" id="IPR036866">
    <property type="entry name" value="RibonucZ/Hydroxyglut_hydro"/>
</dbReference>
<sequence length="235" mass="25405">PTTTPAKTPTTTAGAVAAAAGGGPGRRSVWEALRWKPPSTPAAVSIAATPSTGEGRGYQRRSHFDASSPPPWVAVGGTPFIVDGFRYARGAANYCQSWFLSHFHADHYQGLSKGFSSGVVYCSSITARLVRLKFKVPEHRIRVLRVMTPYMIEGVKVTCLDANHCPGAVMFLFEPPRTAAILHTGDFRYNPSMQLYAPLQVRLCGAYVAPSYAALRSYARVCRLTGHSLAVEFVG</sequence>
<proteinExistence type="predicted"/>
<feature type="region of interest" description="Disordered" evidence="1">
    <location>
        <begin position="1"/>
        <end position="26"/>
    </location>
</feature>
<dbReference type="Gene3D" id="3.60.15.10">
    <property type="entry name" value="Ribonuclease Z/Hydroxyacylglutathione hydrolase-like"/>
    <property type="match status" value="1"/>
</dbReference>
<dbReference type="CDD" id="cd16273">
    <property type="entry name" value="SNM1A-1C-like_MBL-fold"/>
    <property type="match status" value="1"/>
</dbReference>
<dbReference type="PANTHER" id="PTHR23240:SF6">
    <property type="entry name" value="DNA CROSS-LINK REPAIR 1A PROTEIN"/>
    <property type="match status" value="1"/>
</dbReference>
<dbReference type="SMART" id="SM00849">
    <property type="entry name" value="Lactamase_B"/>
    <property type="match status" value="1"/>
</dbReference>
<evidence type="ECO:0000313" key="3">
    <source>
        <dbReference type="EMBL" id="KAK3260866.1"/>
    </source>
</evidence>
<dbReference type="Proteomes" id="UP001190700">
    <property type="component" value="Unassembled WGS sequence"/>
</dbReference>
<evidence type="ECO:0000256" key="1">
    <source>
        <dbReference type="SAM" id="MobiDB-lite"/>
    </source>
</evidence>
<dbReference type="SUPFAM" id="SSF56281">
    <property type="entry name" value="Metallo-hydrolase/oxidoreductase"/>
    <property type="match status" value="1"/>
</dbReference>
<feature type="non-terminal residue" evidence="3">
    <location>
        <position position="1"/>
    </location>
</feature>
<accession>A0AAE0KU64</accession>
<reference evidence="3 4" key="1">
    <citation type="journal article" date="2015" name="Genome Biol. Evol.">
        <title>Comparative Genomics of a Bacterivorous Green Alga Reveals Evolutionary Causalities and Consequences of Phago-Mixotrophic Mode of Nutrition.</title>
        <authorList>
            <person name="Burns J.A."/>
            <person name="Paasch A."/>
            <person name="Narechania A."/>
            <person name="Kim E."/>
        </authorList>
    </citation>
    <scope>NUCLEOTIDE SEQUENCE [LARGE SCALE GENOMIC DNA]</scope>
    <source>
        <strain evidence="3 4">PLY_AMNH</strain>
    </source>
</reference>
<dbReference type="InterPro" id="IPR001279">
    <property type="entry name" value="Metallo-B-lactamas"/>
</dbReference>
<keyword evidence="4" id="KW-1185">Reference proteome</keyword>
<comment type="caution">
    <text evidence="3">The sequence shown here is derived from an EMBL/GenBank/DDBJ whole genome shotgun (WGS) entry which is preliminary data.</text>
</comment>
<dbReference type="GO" id="GO:0003684">
    <property type="term" value="F:damaged DNA binding"/>
    <property type="evidence" value="ECO:0007669"/>
    <property type="project" value="TreeGrafter"/>
</dbReference>
<feature type="domain" description="Metallo-beta-lactamase" evidence="2">
    <location>
        <begin position="68"/>
        <end position="227"/>
    </location>
</feature>
<dbReference type="EMBL" id="LGRX02017365">
    <property type="protein sequence ID" value="KAK3260866.1"/>
    <property type="molecule type" value="Genomic_DNA"/>
</dbReference>
<feature type="compositionally biased region" description="Low complexity" evidence="1">
    <location>
        <begin position="1"/>
        <end position="19"/>
    </location>
</feature>
<organism evidence="3 4">
    <name type="scientific">Cymbomonas tetramitiformis</name>
    <dbReference type="NCBI Taxonomy" id="36881"/>
    <lineage>
        <taxon>Eukaryota</taxon>
        <taxon>Viridiplantae</taxon>
        <taxon>Chlorophyta</taxon>
        <taxon>Pyramimonadophyceae</taxon>
        <taxon>Pyramimonadales</taxon>
        <taxon>Pyramimonadaceae</taxon>
        <taxon>Cymbomonas</taxon>
    </lineage>
</organism>